<organism evidence="2 3">
    <name type="scientific">Mollisia scopiformis</name>
    <name type="common">Conifer needle endophyte fungus</name>
    <name type="synonym">Phialocephala scopiformis</name>
    <dbReference type="NCBI Taxonomy" id="149040"/>
    <lineage>
        <taxon>Eukaryota</taxon>
        <taxon>Fungi</taxon>
        <taxon>Dikarya</taxon>
        <taxon>Ascomycota</taxon>
        <taxon>Pezizomycotina</taxon>
        <taxon>Leotiomycetes</taxon>
        <taxon>Helotiales</taxon>
        <taxon>Mollisiaceae</taxon>
        <taxon>Mollisia</taxon>
    </lineage>
</organism>
<gene>
    <name evidence="2" type="ORF">LY89DRAFT_369247</name>
</gene>
<sequence>MRSTKRFRYFRASLPSSRWDNSALMMPAVEFNYKAPVARAGGGIRIAPNFPTDTGPINMALATARNSEVPRLLKKSGELTKEDDSILYYHLQSNEPVYVGKDESDEIFNGVWLNESAIQKLPTAWNNMLKLREMLLKRGEGEYRDRSAFEMILAGRDTRNDSFKSPRCYKIGFTVFPLEPETDMLECGMVEPNKVMIEHQELIVDASRLAAAITTEIVEANAPPEVLKMLARRAAIDVPMMIGSEKNIYSTTCQLNFSDGDEASLEIALGDDGTLHVDVHDDIRQWTTLISLSNNVTGYWPGRTLITSHRIYAVMAPFTVLLCKAANPHLSIRPELMVGSDRAPYLPSVSSVPTLDPEEHISARVTAVNYSNEAIMNRSPLLAREHSSILLQKFETNGELPRSPHALPSALMAFGTRKNQFEWLACATAWEKALLARMNDSYVLPSTIEISRLFRWREAGVTHMPDVQRIQKVLDGNEDTPENRQQDEEDEEFAERCREQLSQGCFEDAET</sequence>
<dbReference type="EMBL" id="KQ947441">
    <property type="protein sequence ID" value="KUJ07154.1"/>
    <property type="molecule type" value="Genomic_DNA"/>
</dbReference>
<evidence type="ECO:0000313" key="3">
    <source>
        <dbReference type="Proteomes" id="UP000070700"/>
    </source>
</evidence>
<dbReference type="Proteomes" id="UP000070700">
    <property type="component" value="Unassembled WGS sequence"/>
</dbReference>
<dbReference type="OrthoDB" id="3061143at2759"/>
<feature type="region of interest" description="Disordered" evidence="1">
    <location>
        <begin position="474"/>
        <end position="494"/>
    </location>
</feature>
<keyword evidence="3" id="KW-1185">Reference proteome</keyword>
<dbReference type="GeneID" id="28816774"/>
<reference evidence="2 3" key="1">
    <citation type="submission" date="2015-10" db="EMBL/GenBank/DDBJ databases">
        <title>Full genome of DAOMC 229536 Phialocephala scopiformis, a fungal endophyte of spruce producing the potent anti-insectan compound rugulosin.</title>
        <authorList>
            <consortium name="DOE Joint Genome Institute"/>
            <person name="Walker A.K."/>
            <person name="Frasz S.L."/>
            <person name="Seifert K.A."/>
            <person name="Miller J.D."/>
            <person name="Mondo S.J."/>
            <person name="Labutti K."/>
            <person name="Lipzen A."/>
            <person name="Dockter R."/>
            <person name="Kennedy M."/>
            <person name="Grigoriev I.V."/>
            <person name="Spatafora J.W."/>
        </authorList>
    </citation>
    <scope>NUCLEOTIDE SEQUENCE [LARGE SCALE GENOMIC DNA]</scope>
    <source>
        <strain evidence="2 3">CBS 120377</strain>
    </source>
</reference>
<accession>A0A132B5I6</accession>
<dbReference type="KEGG" id="psco:LY89DRAFT_369247"/>
<protein>
    <submittedName>
        <fullName evidence="2">Uncharacterized protein</fullName>
    </submittedName>
</protein>
<evidence type="ECO:0000313" key="2">
    <source>
        <dbReference type="EMBL" id="KUJ07154.1"/>
    </source>
</evidence>
<name>A0A132B5I6_MOLSC</name>
<dbReference type="RefSeq" id="XP_018061509.1">
    <property type="nucleotide sequence ID" value="XM_018207048.1"/>
</dbReference>
<evidence type="ECO:0000256" key="1">
    <source>
        <dbReference type="SAM" id="MobiDB-lite"/>
    </source>
</evidence>
<dbReference type="InParanoid" id="A0A132B5I6"/>
<dbReference type="AlphaFoldDB" id="A0A132B5I6"/>
<proteinExistence type="predicted"/>